<feature type="domain" description="Nucleoporin nup120-like HEAT repeat" evidence="6">
    <location>
        <begin position="841"/>
        <end position="1014"/>
    </location>
</feature>
<evidence type="ECO:0000259" key="6">
    <source>
        <dbReference type="Pfam" id="PF23300"/>
    </source>
</evidence>
<gene>
    <name evidence="7" type="ORF">D0Z07_3926</name>
</gene>
<sequence>TAAMGPFNAYKETRLNLDRVQGATIAIRLPQHGTPTWPPKGQKQSVFSETLIAEDESAFRQRNLATSASIYHRTHHKSPKSFLWRILEDGKVLSIRVVDILKQTGVADFNLTLRLYFTDPIKPGCIALSDSKEHDVLSVFVLTEKNHLFTLSLRPEHFRKPSSTEENMGDWCKSYLSGQFAFKKPFRLVTLSADQLLVSYQDGELTRLARRSGGDGTLWAESHYREKVWSIGLSYFKGSHTVPYGRESLHLSAAISVSPCVEIDGVPHVFTIRLDHQLRIWNLSTGRSAYIGDILDQELDPDEADKQVIDPSNSRLVQVLSTNENVVCVTYSPLGTGHFKFWAVSPAEEGNVELVDMFTDNELVPRAPTSDLWTLADFSVAQGQSDVRNFTLWTLWKNNTTYRVQKLEFQGGSNARVRDAWASGWEAMAAETVRDMTLPSVYHGDASDATDNWQEFILTPGRFTPATIETGLAIYERGLGEAKDALRSLGHLPERMCSTIASIVLLGRTSDGHMDFEQYRRATDTQWRRFYRLLVELDKQRGEALSLVIGAKGELPLVVLADGVVALRECSGLEQIWHNPEMIEPGSEHVAALIMSAVAFRESFSDQLLHSCKTTLLEELFEEPTLVGPARMRLFYEKCDFANQIGEDDYAQLVTNLGGSFKNVTMQVYDALLDLLSASDDVDKRPHLLPLAEFGNKLVVKGVQETIELHRNVCLDQLVLLILIEAEINHGEDGLQFEAASVFNQLLAMLKRLELINWLAGTQITLPLARTERSASITEKSPTHAKKSTSTAETVTVLEGVLRHLFGLDTRSEESQASALTEIITQICAPYSEYETPPAVIQCFLLKHERSDLALEFSRFASNDPFSTYVQGRASLIANDPSSAAMLFKKAAFGIGFPDSRKRTDYRSAGFLDETERNLLNAGVPHYYSHIVTLFDKRKNYAYTIDFARLSLQFIKPGDADLELSHLRTDMYSRLFNAAIQTCRYNLAHSILALFTDAALRHSSLRTLVTKMCESFDVSELIELPFIGLQEAVDEILAQKCQSLNEVTVGIPYHKILYAWRIKRNDFRGAAAISLSRLQKLQQAGEGDRTLGEDLLETPVTKQYVALINVLSCVDPKQAWIFQEELPPKSSATARNAPKRKVVTLDDIRKSYQEEMDRIATIENNEFAFAGDEMDVL</sequence>
<dbReference type="PANTHER" id="PTHR21286">
    <property type="entry name" value="NUCLEAR PORE COMPLEX PROTEIN NUP160"/>
    <property type="match status" value="1"/>
</dbReference>
<feature type="non-terminal residue" evidence="7">
    <location>
        <position position="1177"/>
    </location>
</feature>
<evidence type="ECO:0000256" key="3">
    <source>
        <dbReference type="ARBA" id="ARBA00023242"/>
    </source>
</evidence>
<organism evidence="7 8">
    <name type="scientific">Hyphodiscus hymeniophilus</name>
    <dbReference type="NCBI Taxonomy" id="353542"/>
    <lineage>
        <taxon>Eukaryota</taxon>
        <taxon>Fungi</taxon>
        <taxon>Dikarya</taxon>
        <taxon>Ascomycota</taxon>
        <taxon>Pezizomycotina</taxon>
        <taxon>Leotiomycetes</taxon>
        <taxon>Helotiales</taxon>
        <taxon>Hyphodiscaceae</taxon>
        <taxon>Hyphodiscus</taxon>
    </lineage>
</organism>
<evidence type="ECO:0000313" key="7">
    <source>
        <dbReference type="EMBL" id="KAG0649739.1"/>
    </source>
</evidence>
<dbReference type="OrthoDB" id="67716at2759"/>
<keyword evidence="3" id="KW-0539">Nucleus</keyword>
<dbReference type="Pfam" id="PF23300">
    <property type="entry name" value="HEAT_Nup120"/>
    <property type="match status" value="1"/>
</dbReference>
<dbReference type="GO" id="GO:0005643">
    <property type="term" value="C:nuclear pore"/>
    <property type="evidence" value="ECO:0007669"/>
    <property type="project" value="UniProtKB-ARBA"/>
</dbReference>
<dbReference type="GO" id="GO:0017056">
    <property type="term" value="F:structural constituent of nuclear pore"/>
    <property type="evidence" value="ECO:0007669"/>
    <property type="project" value="TreeGrafter"/>
</dbReference>
<comment type="subcellular location">
    <subcellularLocation>
        <location evidence="1">Nucleus</location>
    </subcellularLocation>
</comment>
<keyword evidence="8" id="KW-1185">Reference proteome</keyword>
<feature type="domain" description="Nucleoporin Nup120/160 beta-propeller" evidence="4">
    <location>
        <begin position="81"/>
        <end position="574"/>
    </location>
</feature>
<dbReference type="InterPro" id="IPR021717">
    <property type="entry name" value="Nucleoporin_Nup160"/>
</dbReference>
<keyword evidence="2" id="KW-0813">Transport</keyword>
<dbReference type="AlphaFoldDB" id="A0A9P7AY86"/>
<dbReference type="EMBL" id="VNKQ01000007">
    <property type="protein sequence ID" value="KAG0649739.1"/>
    <property type="molecule type" value="Genomic_DNA"/>
</dbReference>
<dbReference type="Proteomes" id="UP000785200">
    <property type="component" value="Unassembled WGS sequence"/>
</dbReference>
<dbReference type="PANTHER" id="PTHR21286:SF0">
    <property type="entry name" value="NUCLEAR PORE COMPLEX PROTEIN NUP160"/>
    <property type="match status" value="1"/>
</dbReference>
<accession>A0A9P7AY86</accession>
<evidence type="ECO:0000259" key="5">
    <source>
        <dbReference type="Pfam" id="PF21486"/>
    </source>
</evidence>
<reference evidence="7" key="1">
    <citation type="submission" date="2019-07" db="EMBL/GenBank/DDBJ databases">
        <title>Hyphodiscus hymeniophilus genome sequencing and assembly.</title>
        <authorList>
            <person name="Kramer G."/>
            <person name="Nodwell J."/>
        </authorList>
    </citation>
    <scope>NUCLEOTIDE SEQUENCE</scope>
    <source>
        <strain evidence="7">ATCC 34498</strain>
    </source>
</reference>
<name>A0A9P7AY86_9HELO</name>
<proteinExistence type="predicted"/>
<dbReference type="InterPro" id="IPR048884">
    <property type="entry name" value="Nup120_helical"/>
</dbReference>
<evidence type="ECO:0000256" key="1">
    <source>
        <dbReference type="ARBA" id="ARBA00004123"/>
    </source>
</evidence>
<dbReference type="Pfam" id="PF11715">
    <property type="entry name" value="Beta-prop_Nup120_160"/>
    <property type="match status" value="1"/>
</dbReference>
<protein>
    <submittedName>
        <fullName evidence="7">Nuclear pore</fullName>
    </submittedName>
</protein>
<dbReference type="Pfam" id="PF21486">
    <property type="entry name" value="NUP120_helical"/>
    <property type="match status" value="1"/>
</dbReference>
<dbReference type="InterPro" id="IPR056548">
    <property type="entry name" value="HEAT_Nup120"/>
</dbReference>
<evidence type="ECO:0000259" key="4">
    <source>
        <dbReference type="Pfam" id="PF11715"/>
    </source>
</evidence>
<evidence type="ECO:0000256" key="2">
    <source>
        <dbReference type="ARBA" id="ARBA00022448"/>
    </source>
</evidence>
<evidence type="ECO:0000313" key="8">
    <source>
        <dbReference type="Proteomes" id="UP000785200"/>
    </source>
</evidence>
<comment type="caution">
    <text evidence="7">The sequence shown here is derived from an EMBL/GenBank/DDBJ whole genome shotgun (WGS) entry which is preliminary data.</text>
</comment>
<feature type="domain" description="Nucleoporin Nup120 helical" evidence="5">
    <location>
        <begin position="616"/>
        <end position="746"/>
    </location>
</feature>
<dbReference type="InterPro" id="IPR059141">
    <property type="entry name" value="Beta-prop_Nup120_160"/>
</dbReference>